<dbReference type="PANTHER" id="PTHR46589">
    <property type="entry name" value="APOPTOTIC CHROMATIN CONDENSATION INDUCER IN THE NUCLEUS"/>
    <property type="match status" value="1"/>
</dbReference>
<dbReference type="EMBL" id="NCKU01000870">
    <property type="protein sequence ID" value="RWS13841.1"/>
    <property type="molecule type" value="Genomic_DNA"/>
</dbReference>
<feature type="region of interest" description="Disordered" evidence="1">
    <location>
        <begin position="497"/>
        <end position="595"/>
    </location>
</feature>
<dbReference type="Proteomes" id="UP000285301">
    <property type="component" value="Unassembled WGS sequence"/>
</dbReference>
<evidence type="ECO:0000313" key="3">
    <source>
        <dbReference type="EMBL" id="RWS13841.1"/>
    </source>
</evidence>
<organism evidence="3 4">
    <name type="scientific">Dinothrombium tinctorium</name>
    <dbReference type="NCBI Taxonomy" id="1965070"/>
    <lineage>
        <taxon>Eukaryota</taxon>
        <taxon>Metazoa</taxon>
        <taxon>Ecdysozoa</taxon>
        <taxon>Arthropoda</taxon>
        <taxon>Chelicerata</taxon>
        <taxon>Arachnida</taxon>
        <taxon>Acari</taxon>
        <taxon>Acariformes</taxon>
        <taxon>Trombidiformes</taxon>
        <taxon>Prostigmata</taxon>
        <taxon>Anystina</taxon>
        <taxon>Parasitengona</taxon>
        <taxon>Trombidioidea</taxon>
        <taxon>Trombidiidae</taxon>
        <taxon>Dinothrombium</taxon>
    </lineage>
</organism>
<comment type="caution">
    <text evidence="3">The sequence shown here is derived from an EMBL/GenBank/DDBJ whole genome shotgun (WGS) entry which is preliminary data.</text>
</comment>
<dbReference type="PANTHER" id="PTHR46589:SF1">
    <property type="entry name" value="APOPTOTIC CHROMATIN CONDENSATION INDUCER IN THE NUCLEUS"/>
    <property type="match status" value="1"/>
</dbReference>
<protein>
    <submittedName>
        <fullName evidence="3">Uncharacterized protein</fullName>
    </submittedName>
</protein>
<gene>
    <name evidence="2" type="ORF">B4U79_03009</name>
    <name evidence="3" type="ORF">B4U79_07915</name>
</gene>
<dbReference type="GO" id="GO:0003723">
    <property type="term" value="F:RNA binding"/>
    <property type="evidence" value="ECO:0007669"/>
    <property type="project" value="TreeGrafter"/>
</dbReference>
<evidence type="ECO:0000256" key="1">
    <source>
        <dbReference type="SAM" id="MobiDB-lite"/>
    </source>
</evidence>
<dbReference type="EMBL" id="NCKU01000871">
    <property type="protein sequence ID" value="RWS13832.1"/>
    <property type="molecule type" value="Genomic_DNA"/>
</dbReference>
<feature type="compositionally biased region" description="Acidic residues" evidence="1">
    <location>
        <begin position="162"/>
        <end position="184"/>
    </location>
</feature>
<dbReference type="InterPro" id="IPR052793">
    <property type="entry name" value="EJC-associated_protein"/>
</dbReference>
<accession>A0A3S3P358</accession>
<feature type="compositionally biased region" description="Basic and acidic residues" evidence="1">
    <location>
        <begin position="503"/>
        <end position="559"/>
    </location>
</feature>
<name>A0A3S3P358_9ACAR</name>
<dbReference type="STRING" id="1965070.A0A3S3P358"/>
<keyword evidence="4" id="KW-1185">Reference proteome</keyword>
<feature type="compositionally biased region" description="Basic and acidic residues" evidence="1">
    <location>
        <begin position="146"/>
        <end position="161"/>
    </location>
</feature>
<evidence type="ECO:0000313" key="4">
    <source>
        <dbReference type="Proteomes" id="UP000285301"/>
    </source>
</evidence>
<dbReference type="GO" id="GO:0071011">
    <property type="term" value="C:precatalytic spliceosome"/>
    <property type="evidence" value="ECO:0007669"/>
    <property type="project" value="TreeGrafter"/>
</dbReference>
<proteinExistence type="predicted"/>
<reference evidence="3 4" key="1">
    <citation type="journal article" date="2018" name="Gigascience">
        <title>Genomes of trombidid mites reveal novel predicted allergens and laterally-transferred genes associated with secondary metabolism.</title>
        <authorList>
            <person name="Dong X."/>
            <person name="Chaisiri K."/>
            <person name="Xia D."/>
            <person name="Armstrong S.D."/>
            <person name="Fang Y."/>
            <person name="Donnelly M.J."/>
            <person name="Kadowaki T."/>
            <person name="McGarry J.W."/>
            <person name="Darby A.C."/>
            <person name="Makepeace B.L."/>
        </authorList>
    </citation>
    <scope>NUCLEOTIDE SEQUENCE [LARGE SCALE GENOMIC DNA]</scope>
    <source>
        <strain evidence="3">UoL-WK</strain>
    </source>
</reference>
<dbReference type="GO" id="GO:0061574">
    <property type="term" value="C:ASAP complex"/>
    <property type="evidence" value="ECO:0007669"/>
    <property type="project" value="TreeGrafter"/>
</dbReference>
<dbReference type="GO" id="GO:0008380">
    <property type="term" value="P:RNA splicing"/>
    <property type="evidence" value="ECO:0007669"/>
    <property type="project" value="TreeGrafter"/>
</dbReference>
<evidence type="ECO:0000313" key="2">
    <source>
        <dbReference type="EMBL" id="RWS13832.1"/>
    </source>
</evidence>
<dbReference type="AlphaFoldDB" id="A0A3S3P358"/>
<feature type="compositionally biased region" description="Polar residues" evidence="1">
    <location>
        <begin position="56"/>
        <end position="67"/>
    </location>
</feature>
<feature type="compositionally biased region" description="Basic residues" evidence="1">
    <location>
        <begin position="40"/>
        <end position="53"/>
    </location>
</feature>
<feature type="region of interest" description="Disordered" evidence="1">
    <location>
        <begin position="125"/>
        <end position="190"/>
    </location>
</feature>
<reference evidence="3" key="2">
    <citation type="submission" date="2018-11" db="EMBL/GenBank/DDBJ databases">
        <title>Trombidioid mite genomics.</title>
        <authorList>
            <person name="Dong X."/>
        </authorList>
    </citation>
    <scope>NUCLEOTIDE SEQUENCE</scope>
    <source>
        <strain evidence="3">UoL-WK</strain>
    </source>
</reference>
<feature type="region of interest" description="Disordered" evidence="1">
    <location>
        <begin position="34"/>
        <end position="83"/>
    </location>
</feature>
<sequence length="595" mass="66324">MPLYSDEAEIEENPMVITNTSDSLEFSQIKSGQTLTSGQRHSHHSHHHLRRRHSSEASSATLTSHDSLGSHKILSHTSKVPNEDRSKYEKFIDDDDFELSSSSCSSCNSDDDVVLLDGVKNIIDEETDHLVPPDPRGSVTGSSNGHGDRDSIGSASDLRDEVADDEDEDVDEEEGDENENECDTNGDKEENQVTTIEIKQCPPIQHVLRINIDSNNRGSDVLIGHLDGDKPLLDDHDDDEEEESDFQLEDTSHIPLVETADDSILVLHNYDNTKVISISGSEEDLDAEVERNLIGQVIRDSECHVTKNHDLFGSMPFDHQAAKAHEIIELEQKRIDKLLTDQPQVKKQEKLESQTMVGENFHQPHDLFGATPFASATESQSPADINVSTLVNESKTDAKIAVKSVVKPPIPVKPANISSLIVSSATVTSNKPNENNVKIVVIDPKMNIENKSESSVKTKSKATKTKNMSSKVVKAYKVEEVDDDIDGLLLNDDDDEVTAATSSRKEKEKKDKDKEKKDKTKIKDKDKEKKEKEKKSKDKKDEKKEKKEKKEEKKKDKSKKDKSKHQSSKDRIVAEGAGGFANMSFEDNVEDGIKM</sequence>